<name>A0A7T5UGV9_9BACT</name>
<dbReference type="EMBL" id="CP066681">
    <property type="protein sequence ID" value="QQG36679.1"/>
    <property type="molecule type" value="Genomic_DNA"/>
</dbReference>
<proteinExistence type="predicted"/>
<organism evidence="2 3">
    <name type="scientific">Micavibrio aeruginosavorus</name>
    <dbReference type="NCBI Taxonomy" id="349221"/>
    <lineage>
        <taxon>Bacteria</taxon>
        <taxon>Pseudomonadati</taxon>
        <taxon>Bdellovibrionota</taxon>
        <taxon>Bdellovibrionia</taxon>
        <taxon>Bdellovibrionales</taxon>
        <taxon>Pseudobdellovibrionaceae</taxon>
        <taxon>Micavibrio</taxon>
    </lineage>
</organism>
<evidence type="ECO:0000313" key="2">
    <source>
        <dbReference type="EMBL" id="QQG36679.1"/>
    </source>
</evidence>
<protein>
    <submittedName>
        <fullName evidence="2">Uncharacterized protein</fullName>
    </submittedName>
</protein>
<feature type="compositionally biased region" description="Basic and acidic residues" evidence="1">
    <location>
        <begin position="1"/>
        <end position="15"/>
    </location>
</feature>
<feature type="region of interest" description="Disordered" evidence="1">
    <location>
        <begin position="1"/>
        <end position="56"/>
    </location>
</feature>
<evidence type="ECO:0000313" key="3">
    <source>
        <dbReference type="Proteomes" id="UP000595362"/>
    </source>
</evidence>
<accession>A0A7T5UGV9</accession>
<reference evidence="2 3" key="1">
    <citation type="submission" date="2020-07" db="EMBL/GenBank/DDBJ databases">
        <title>Huge and variable diversity of episymbiotic CPR bacteria and DPANN archaea in groundwater ecosystems.</title>
        <authorList>
            <person name="He C.Y."/>
            <person name="Keren R."/>
            <person name="Whittaker M."/>
            <person name="Farag I.F."/>
            <person name="Doudna J."/>
            <person name="Cate J.H.D."/>
            <person name="Banfield J.F."/>
        </authorList>
    </citation>
    <scope>NUCLEOTIDE SEQUENCE [LARGE SCALE GENOMIC DNA]</scope>
    <source>
        <strain evidence="2">NC_groundwater_70_Ag_B-0.1um_54_66</strain>
    </source>
</reference>
<feature type="compositionally biased region" description="Polar residues" evidence="1">
    <location>
        <begin position="211"/>
        <end position="228"/>
    </location>
</feature>
<gene>
    <name evidence="2" type="ORF">HYS17_02585</name>
</gene>
<evidence type="ECO:0000256" key="1">
    <source>
        <dbReference type="SAM" id="MobiDB-lite"/>
    </source>
</evidence>
<dbReference type="AlphaFoldDB" id="A0A7T5UGV9"/>
<sequence>MPQIMVEKKVSDPDSKSPNIITSALDVPPMTAGFSSAAAAPAPAPEIEESEGKKEARKSLIRQLSEHCADMLASMRSGATRRFHAQGAPDFENPYKKLWFSVGLGPRGCGVCDCGNCITLAGTVKRPVTDAQIAVMVKAALERKDPPWETIYMFNHKGKPDLVMAQRVQNVINQMGVGHRISACVDPSRYPASEKDFDKMLRDMFRRASTGEPSSQRPGFKAAQNQRPGFTAAPA</sequence>
<feature type="region of interest" description="Disordered" evidence="1">
    <location>
        <begin position="206"/>
        <end position="235"/>
    </location>
</feature>
<dbReference type="Proteomes" id="UP000595362">
    <property type="component" value="Chromosome"/>
</dbReference>